<protein>
    <submittedName>
        <fullName evidence="1">Uncharacterized protein</fullName>
    </submittedName>
</protein>
<comment type="caution">
    <text evidence="1">The sequence shown here is derived from an EMBL/GenBank/DDBJ whole genome shotgun (WGS) entry which is preliminary data.</text>
</comment>
<dbReference type="AlphaFoldDB" id="A0A6N6MGN9"/>
<dbReference type="EMBL" id="VZZJ01000050">
    <property type="protein sequence ID" value="KAB1068553.1"/>
    <property type="molecule type" value="Genomic_DNA"/>
</dbReference>
<keyword evidence="2" id="KW-1185">Reference proteome</keyword>
<evidence type="ECO:0000313" key="2">
    <source>
        <dbReference type="Proteomes" id="UP000441523"/>
    </source>
</evidence>
<sequence>MTTRTVKPIQSSVGLPAERLAQLRALADRHGVSAVEIVERVIRSAVEAGEIEDTLPGFAEVAVADDDVLFVSIREASLPLLNRDQAHLIAAVIDAATGTTPLLNLEFKSGTAMGIPLGYGHKLYVGRHAKAVTFTIVDGKTGETTLRTATTASIATDFARLLRKNAAELVRPVFQLTDDGSAVPTVFFRRLVSDETTAPNATAIGETR</sequence>
<reference evidence="1 2" key="1">
    <citation type="submission" date="2019-09" db="EMBL/GenBank/DDBJ databases">
        <title>YIM 132548 draft genome.</title>
        <authorList>
            <person name="Jiang L."/>
        </authorList>
    </citation>
    <scope>NUCLEOTIDE SEQUENCE [LARGE SCALE GENOMIC DNA]</scope>
    <source>
        <strain evidence="1 2">YIM 132548</strain>
    </source>
</reference>
<dbReference type="Proteomes" id="UP000441523">
    <property type="component" value="Unassembled WGS sequence"/>
</dbReference>
<name>A0A6N6MGN9_9HYPH</name>
<dbReference type="RefSeq" id="WP_150966970.1">
    <property type="nucleotide sequence ID" value="NZ_VZZJ01000050.1"/>
</dbReference>
<gene>
    <name evidence="1" type="ORF">F6X51_26695</name>
</gene>
<proteinExistence type="predicted"/>
<organism evidence="1 2">
    <name type="scientific">Methylobacterium planeticum</name>
    <dbReference type="NCBI Taxonomy" id="2615211"/>
    <lineage>
        <taxon>Bacteria</taxon>
        <taxon>Pseudomonadati</taxon>
        <taxon>Pseudomonadota</taxon>
        <taxon>Alphaproteobacteria</taxon>
        <taxon>Hyphomicrobiales</taxon>
        <taxon>Methylobacteriaceae</taxon>
        <taxon>Methylobacterium</taxon>
    </lineage>
</organism>
<evidence type="ECO:0000313" key="1">
    <source>
        <dbReference type="EMBL" id="KAB1068553.1"/>
    </source>
</evidence>
<accession>A0A6N6MGN9</accession>